<proteinExistence type="inferred from homology"/>
<dbReference type="PROSITE" id="PS51112">
    <property type="entry name" value="AMMECR1"/>
    <property type="match status" value="1"/>
</dbReference>
<dbReference type="EMBL" id="LQMQ01000013">
    <property type="protein sequence ID" value="KUO41855.1"/>
    <property type="molecule type" value="Genomic_DNA"/>
</dbReference>
<dbReference type="PANTHER" id="PTHR13016:SF0">
    <property type="entry name" value="AMME SYNDROME CANDIDATE GENE 1 PROTEIN"/>
    <property type="match status" value="1"/>
</dbReference>
<dbReference type="NCBIfam" id="TIGR04335">
    <property type="entry name" value="AmmeMemoSam_A"/>
    <property type="match status" value="1"/>
</dbReference>
<accession>A0A147JZ25</accession>
<dbReference type="HAMAP" id="MF_00645">
    <property type="entry name" value="AMMECR1"/>
    <property type="match status" value="1"/>
</dbReference>
<dbReference type="InterPro" id="IPR027623">
    <property type="entry name" value="AmmeMemoSam_A"/>
</dbReference>
<reference evidence="3 4" key="1">
    <citation type="journal article" date="2016" name="Nat. Microbiol.">
        <title>Genomic inference of the metabolism of cosmopolitan subsurface Archaea, Hadesarchaea.</title>
        <authorList>
            <person name="Baker B.J."/>
            <person name="Saw J.H."/>
            <person name="Lind A.E."/>
            <person name="Lazar C.S."/>
            <person name="Hinrichs K.-U."/>
            <person name="Teske A.P."/>
            <person name="Ettema T.J."/>
        </authorList>
    </citation>
    <scope>NUCLEOTIDE SEQUENCE [LARGE SCALE GENOMIC DNA]</scope>
</reference>
<evidence type="ECO:0000313" key="4">
    <source>
        <dbReference type="Proteomes" id="UP000074294"/>
    </source>
</evidence>
<dbReference type="Gene3D" id="3.30.1490.150">
    <property type="entry name" value="Hypothetical protein ph0010, domain 2"/>
    <property type="match status" value="1"/>
</dbReference>
<evidence type="ECO:0000256" key="1">
    <source>
        <dbReference type="HAMAP-Rule" id="MF_00645"/>
    </source>
</evidence>
<dbReference type="Pfam" id="PF01871">
    <property type="entry name" value="AMMECR1"/>
    <property type="match status" value="1"/>
</dbReference>
<dbReference type="InterPro" id="IPR023472">
    <property type="entry name" value="Uncharacterised_MJ0810"/>
</dbReference>
<sequence length="201" mass="22068">MMLSLEEGTLLVKTARKTIETYLRDGRILPRPSVPSKLLEPRGVFVTLTKQGELRGCIGHPLPTMPLIDALIDSAISAATRDPRFPPVTLGELAEIEIEVSVLSKPETVKVSHPKEYPRHIEIGRDGLIVEGMGCAGLLLPQVAVEYGWDAEEFLSNACMKAGLMPDCWLEKGVRISKFSAQVFSEKKPGGEIVERKLLPP</sequence>
<dbReference type="InterPro" id="IPR002733">
    <property type="entry name" value="AMMECR1_domain"/>
</dbReference>
<comment type="caution">
    <text evidence="3">The sequence shown here is derived from an EMBL/GenBank/DDBJ whole genome shotgun (WGS) entry which is preliminary data.</text>
</comment>
<dbReference type="Proteomes" id="UP000074294">
    <property type="component" value="Unassembled WGS sequence"/>
</dbReference>
<organism evidence="3 4">
    <name type="scientific">Hadarchaeum yellowstonense</name>
    <dbReference type="NCBI Taxonomy" id="1776334"/>
    <lineage>
        <taxon>Archaea</taxon>
        <taxon>Methanobacteriati</taxon>
        <taxon>Candidatus Hadarchaeota</taxon>
        <taxon>Candidatus Hadarchaeia</taxon>
        <taxon>Candidatus Hadarchaeales</taxon>
        <taxon>Candidatus Hadarchaeaceae</taxon>
        <taxon>Candidatus Hadarchaeum</taxon>
    </lineage>
</organism>
<gene>
    <name evidence="3" type="ORF">APZ16_03965</name>
</gene>
<dbReference type="STRING" id="1776334.APZ16_03965"/>
<dbReference type="Gene3D" id="3.30.700.20">
    <property type="entry name" value="Hypothetical protein ph0010, domain 1"/>
    <property type="match status" value="1"/>
</dbReference>
<dbReference type="SUPFAM" id="SSF143447">
    <property type="entry name" value="AMMECR1-like"/>
    <property type="match status" value="1"/>
</dbReference>
<evidence type="ECO:0000259" key="2">
    <source>
        <dbReference type="PROSITE" id="PS51112"/>
    </source>
</evidence>
<dbReference type="AlphaFoldDB" id="A0A147JZ25"/>
<dbReference type="InterPro" id="IPR023473">
    <property type="entry name" value="AMMECR1"/>
</dbReference>
<protein>
    <recommendedName>
        <fullName evidence="1">Protein APZ16_03965</fullName>
    </recommendedName>
</protein>
<dbReference type="InterPro" id="IPR036071">
    <property type="entry name" value="AMMECR1_dom_sf"/>
</dbReference>
<dbReference type="NCBIfam" id="TIGR00296">
    <property type="entry name" value="TIGR00296 family protein"/>
    <property type="match status" value="1"/>
</dbReference>
<name>A0A147JZ25_HADYE</name>
<dbReference type="PANTHER" id="PTHR13016">
    <property type="entry name" value="AMMECR1 HOMOLOG"/>
    <property type="match status" value="1"/>
</dbReference>
<dbReference type="InterPro" id="IPR027485">
    <property type="entry name" value="AMMECR1_N"/>
</dbReference>
<evidence type="ECO:0000313" key="3">
    <source>
        <dbReference type="EMBL" id="KUO41855.1"/>
    </source>
</evidence>
<feature type="domain" description="AMMECR1" evidence="2">
    <location>
        <begin position="6"/>
        <end position="195"/>
    </location>
</feature>